<dbReference type="GO" id="GO:0098542">
    <property type="term" value="P:defense response to other organism"/>
    <property type="evidence" value="ECO:0007669"/>
    <property type="project" value="InterPro"/>
</dbReference>
<dbReference type="PANTHER" id="PTHR31415">
    <property type="entry name" value="OS05G0367900 PROTEIN"/>
    <property type="match status" value="1"/>
</dbReference>
<accession>A0AAN9PAB8</accession>
<dbReference type="InterPro" id="IPR044839">
    <property type="entry name" value="NDR1-like"/>
</dbReference>
<evidence type="ECO:0000256" key="1">
    <source>
        <dbReference type="ARBA" id="ARBA00004370"/>
    </source>
</evidence>
<evidence type="ECO:0000313" key="4">
    <source>
        <dbReference type="EMBL" id="KAK7291363.1"/>
    </source>
</evidence>
<keyword evidence="2" id="KW-0472">Membrane</keyword>
<evidence type="ECO:0000256" key="2">
    <source>
        <dbReference type="ARBA" id="ARBA00023136"/>
    </source>
</evidence>
<comment type="caution">
    <text evidence="4">The sequence shown here is derived from an EMBL/GenBank/DDBJ whole genome shotgun (WGS) entry which is preliminary data.</text>
</comment>
<dbReference type="GO" id="GO:0009506">
    <property type="term" value="C:plasmodesma"/>
    <property type="evidence" value="ECO:0007669"/>
    <property type="project" value="TreeGrafter"/>
</dbReference>
<keyword evidence="3" id="KW-0732">Signal</keyword>
<evidence type="ECO:0000256" key="3">
    <source>
        <dbReference type="SAM" id="SignalP"/>
    </source>
</evidence>
<reference evidence="4 5" key="1">
    <citation type="submission" date="2024-01" db="EMBL/GenBank/DDBJ databases">
        <title>The genomes of 5 underutilized Papilionoideae crops provide insights into root nodulation and disease resistanc.</title>
        <authorList>
            <person name="Yuan L."/>
        </authorList>
    </citation>
    <scope>NUCLEOTIDE SEQUENCE [LARGE SCALE GENOMIC DNA]</scope>
    <source>
        <strain evidence="4">ZHUSHIDOU_FW_LH</strain>
        <tissue evidence="4">Leaf</tissue>
    </source>
</reference>
<dbReference type="PANTHER" id="PTHR31415:SF59">
    <property type="entry name" value="HARPIN-INDUCED 1"/>
    <property type="match status" value="1"/>
</dbReference>
<comment type="subcellular location">
    <subcellularLocation>
        <location evidence="1">Membrane</location>
    </subcellularLocation>
</comment>
<dbReference type="AlphaFoldDB" id="A0AAN9PAB8"/>
<feature type="signal peptide" evidence="3">
    <location>
        <begin position="1"/>
        <end position="18"/>
    </location>
</feature>
<name>A0AAN9PAB8_CROPI</name>
<dbReference type="EMBL" id="JAYWIO010000001">
    <property type="protein sequence ID" value="KAK7291363.1"/>
    <property type="molecule type" value="Genomic_DNA"/>
</dbReference>
<keyword evidence="5" id="KW-1185">Reference proteome</keyword>
<proteinExistence type="predicted"/>
<feature type="chain" id="PRO_5042905136" description="Late embryogenesis abundant protein LEA-2 subgroup domain-containing protein" evidence="3">
    <location>
        <begin position="19"/>
        <end position="176"/>
    </location>
</feature>
<dbReference type="Proteomes" id="UP001372338">
    <property type="component" value="Unassembled WGS sequence"/>
</dbReference>
<sequence>MIILFFILFSATPSNVKFHVIEASLTQFNLTNNNTLYYKFKVNVNGRNPNKKVIVYHRSIKAIAWYKDNDFAFVDLAPFIQGHNNTSFPQTAVCEGSSIIKLKPRNIVEYYTDTRAGIYNDLAIDLDMSVRYKYWGIKSSDFNPPIVQCGFRVPLSSNGKSASSFNVSIVAMVISL</sequence>
<protein>
    <recommendedName>
        <fullName evidence="6">Late embryogenesis abundant protein LEA-2 subgroup domain-containing protein</fullName>
    </recommendedName>
</protein>
<gene>
    <name evidence="4" type="ORF">RIF29_06438</name>
</gene>
<evidence type="ECO:0008006" key="6">
    <source>
        <dbReference type="Google" id="ProtNLM"/>
    </source>
</evidence>
<dbReference type="GO" id="GO:0005886">
    <property type="term" value="C:plasma membrane"/>
    <property type="evidence" value="ECO:0007669"/>
    <property type="project" value="TreeGrafter"/>
</dbReference>
<organism evidence="4 5">
    <name type="scientific">Crotalaria pallida</name>
    <name type="common">Smooth rattlebox</name>
    <name type="synonym">Crotalaria striata</name>
    <dbReference type="NCBI Taxonomy" id="3830"/>
    <lineage>
        <taxon>Eukaryota</taxon>
        <taxon>Viridiplantae</taxon>
        <taxon>Streptophyta</taxon>
        <taxon>Embryophyta</taxon>
        <taxon>Tracheophyta</taxon>
        <taxon>Spermatophyta</taxon>
        <taxon>Magnoliopsida</taxon>
        <taxon>eudicotyledons</taxon>
        <taxon>Gunneridae</taxon>
        <taxon>Pentapetalae</taxon>
        <taxon>rosids</taxon>
        <taxon>fabids</taxon>
        <taxon>Fabales</taxon>
        <taxon>Fabaceae</taxon>
        <taxon>Papilionoideae</taxon>
        <taxon>50 kb inversion clade</taxon>
        <taxon>genistoids sensu lato</taxon>
        <taxon>core genistoids</taxon>
        <taxon>Crotalarieae</taxon>
        <taxon>Crotalaria</taxon>
    </lineage>
</organism>
<evidence type="ECO:0000313" key="5">
    <source>
        <dbReference type="Proteomes" id="UP001372338"/>
    </source>
</evidence>